<dbReference type="PANTHER" id="PTHR34309:SF1">
    <property type="entry name" value="PROTEIN GLCG"/>
    <property type="match status" value="1"/>
</dbReference>
<dbReference type="InterPro" id="IPR038084">
    <property type="entry name" value="PduO/GlcC-like_sf"/>
</dbReference>
<reference evidence="2" key="1">
    <citation type="journal article" date="2019" name="Int. J. Syst. Evol. Microbiol.">
        <title>The Global Catalogue of Microorganisms (GCM) 10K type strain sequencing project: providing services to taxonomists for standard genome sequencing and annotation.</title>
        <authorList>
            <consortium name="The Broad Institute Genomics Platform"/>
            <consortium name="The Broad Institute Genome Sequencing Center for Infectious Disease"/>
            <person name="Wu L."/>
            <person name="Ma J."/>
        </authorList>
    </citation>
    <scope>NUCLEOTIDE SEQUENCE [LARGE SCALE GENOMIC DNA]</scope>
    <source>
        <strain evidence="2">JCM 14303</strain>
    </source>
</reference>
<evidence type="ECO:0000313" key="2">
    <source>
        <dbReference type="Proteomes" id="UP001500363"/>
    </source>
</evidence>
<sequence>MTERALPKTHSSPSISRAAAGALIEAVRNEAAVAGFDVATAVTDSGGHLVAFERTDGTPFLAAEVAVDKAWTAASFRLATHTWNSLVTDPRVAPLAHHPRLMAVGGGFPLFDDGVCVGGLGISGGTAQ</sequence>
<dbReference type="EMBL" id="BAAANC010000005">
    <property type="protein sequence ID" value="GAA1560363.1"/>
    <property type="molecule type" value="Genomic_DNA"/>
</dbReference>
<protein>
    <submittedName>
        <fullName evidence="1">Heme-binding protein</fullName>
    </submittedName>
</protein>
<keyword evidence="2" id="KW-1185">Reference proteome</keyword>
<dbReference type="RefSeq" id="WP_344183307.1">
    <property type="nucleotide sequence ID" value="NZ_BAAANC010000005.1"/>
</dbReference>
<evidence type="ECO:0000313" key="1">
    <source>
        <dbReference type="EMBL" id="GAA1560363.1"/>
    </source>
</evidence>
<accession>A0ABP4NE79</accession>
<dbReference type="Gene3D" id="3.30.450.150">
    <property type="entry name" value="Haem-degrading domain"/>
    <property type="match status" value="1"/>
</dbReference>
<dbReference type="InterPro" id="IPR005624">
    <property type="entry name" value="PduO/GlcC-like"/>
</dbReference>
<dbReference type="Pfam" id="PF03928">
    <property type="entry name" value="HbpS-like"/>
    <property type="match status" value="1"/>
</dbReference>
<dbReference type="SUPFAM" id="SSF143744">
    <property type="entry name" value="GlcG-like"/>
    <property type="match status" value="1"/>
</dbReference>
<name>A0ABP4NE79_9ACTN</name>
<dbReference type="Proteomes" id="UP001500363">
    <property type="component" value="Unassembled WGS sequence"/>
</dbReference>
<comment type="caution">
    <text evidence="1">The sequence shown here is derived from an EMBL/GenBank/DDBJ whole genome shotgun (WGS) entry which is preliminary data.</text>
</comment>
<gene>
    <name evidence="1" type="ORF">GCM10009741_76930</name>
</gene>
<organism evidence="1 2">
    <name type="scientific">Kribbella lupini</name>
    <dbReference type="NCBI Taxonomy" id="291602"/>
    <lineage>
        <taxon>Bacteria</taxon>
        <taxon>Bacillati</taxon>
        <taxon>Actinomycetota</taxon>
        <taxon>Actinomycetes</taxon>
        <taxon>Propionibacteriales</taxon>
        <taxon>Kribbellaceae</taxon>
        <taxon>Kribbella</taxon>
    </lineage>
</organism>
<dbReference type="InterPro" id="IPR052517">
    <property type="entry name" value="GlcG_carb_metab_protein"/>
</dbReference>
<dbReference type="PANTHER" id="PTHR34309">
    <property type="entry name" value="SLR1406 PROTEIN"/>
    <property type="match status" value="1"/>
</dbReference>
<proteinExistence type="predicted"/>